<dbReference type="EMBL" id="QJKJ01002784">
    <property type="protein sequence ID" value="RDY01361.1"/>
    <property type="molecule type" value="Genomic_DNA"/>
</dbReference>
<dbReference type="InterPro" id="IPR054722">
    <property type="entry name" value="PolX-like_BBD"/>
</dbReference>
<sequence length="81" mass="9037">MQVLQITFLVISLYSQLSPHLSFLTSFHFGSKMVSQGVGQVSLSSSISLNSVLYIPKCPYNLISLSQLTRPEYGPADWQRT</sequence>
<reference evidence="2" key="1">
    <citation type="submission" date="2018-05" db="EMBL/GenBank/DDBJ databases">
        <title>Draft genome of Mucuna pruriens seed.</title>
        <authorList>
            <person name="Nnadi N.E."/>
            <person name="Vos R."/>
            <person name="Hasami M.H."/>
            <person name="Devisetty U.K."/>
            <person name="Aguiy J.C."/>
        </authorList>
    </citation>
    <scope>NUCLEOTIDE SEQUENCE [LARGE SCALE GENOMIC DNA]</scope>
    <source>
        <strain evidence="2">JCA_2017</strain>
    </source>
</reference>
<proteinExistence type="predicted"/>
<evidence type="ECO:0000313" key="2">
    <source>
        <dbReference type="EMBL" id="RDY01361.1"/>
    </source>
</evidence>
<comment type="caution">
    <text evidence="2">The sequence shown here is derived from an EMBL/GenBank/DDBJ whole genome shotgun (WGS) entry which is preliminary data.</text>
</comment>
<dbReference type="Proteomes" id="UP000257109">
    <property type="component" value="Unassembled WGS sequence"/>
</dbReference>
<feature type="domain" description="Retrovirus-related Pol polyprotein from transposon TNT 1-94-like beta-barrel" evidence="1">
    <location>
        <begin position="30"/>
        <end position="71"/>
    </location>
</feature>
<organism evidence="2 3">
    <name type="scientific">Mucuna pruriens</name>
    <name type="common">Velvet bean</name>
    <name type="synonym">Dolichos pruriens</name>
    <dbReference type="NCBI Taxonomy" id="157652"/>
    <lineage>
        <taxon>Eukaryota</taxon>
        <taxon>Viridiplantae</taxon>
        <taxon>Streptophyta</taxon>
        <taxon>Embryophyta</taxon>
        <taxon>Tracheophyta</taxon>
        <taxon>Spermatophyta</taxon>
        <taxon>Magnoliopsida</taxon>
        <taxon>eudicotyledons</taxon>
        <taxon>Gunneridae</taxon>
        <taxon>Pentapetalae</taxon>
        <taxon>rosids</taxon>
        <taxon>fabids</taxon>
        <taxon>Fabales</taxon>
        <taxon>Fabaceae</taxon>
        <taxon>Papilionoideae</taxon>
        <taxon>50 kb inversion clade</taxon>
        <taxon>NPAAA clade</taxon>
        <taxon>indigoferoid/millettioid clade</taxon>
        <taxon>Phaseoleae</taxon>
        <taxon>Mucuna</taxon>
    </lineage>
</organism>
<dbReference type="AlphaFoldDB" id="A0A371HEZ4"/>
<accession>A0A371HEZ4</accession>
<name>A0A371HEZ4_MUCPR</name>
<keyword evidence="3" id="KW-1185">Reference proteome</keyword>
<evidence type="ECO:0000259" key="1">
    <source>
        <dbReference type="Pfam" id="PF22936"/>
    </source>
</evidence>
<dbReference type="Pfam" id="PF22936">
    <property type="entry name" value="Pol_BBD"/>
    <property type="match status" value="1"/>
</dbReference>
<feature type="non-terminal residue" evidence="2">
    <location>
        <position position="1"/>
    </location>
</feature>
<gene>
    <name evidence="2" type="ORF">CR513_15326</name>
</gene>
<protein>
    <recommendedName>
        <fullName evidence="1">Retrovirus-related Pol polyprotein from transposon TNT 1-94-like beta-barrel domain-containing protein</fullName>
    </recommendedName>
</protein>
<evidence type="ECO:0000313" key="3">
    <source>
        <dbReference type="Proteomes" id="UP000257109"/>
    </source>
</evidence>